<feature type="domain" description="Pyrrolo-quinoline quinone repeat" evidence="1">
    <location>
        <begin position="83"/>
        <end position="291"/>
    </location>
</feature>
<gene>
    <name evidence="2" type="ORF">METZ01_LOCUS295722</name>
</gene>
<accession>A0A382M2L4</accession>
<protein>
    <recommendedName>
        <fullName evidence="1">Pyrrolo-quinoline quinone repeat domain-containing protein</fullName>
    </recommendedName>
</protein>
<dbReference type="EMBL" id="UINC01090695">
    <property type="protein sequence ID" value="SVC42868.1"/>
    <property type="molecule type" value="Genomic_DNA"/>
</dbReference>
<reference evidence="2" key="1">
    <citation type="submission" date="2018-05" db="EMBL/GenBank/DDBJ databases">
        <authorList>
            <person name="Lanie J.A."/>
            <person name="Ng W.-L."/>
            <person name="Kazmierczak K.M."/>
            <person name="Andrzejewski T.M."/>
            <person name="Davidsen T.M."/>
            <person name="Wayne K.J."/>
            <person name="Tettelin H."/>
            <person name="Glass J.I."/>
            <person name="Rusch D."/>
            <person name="Podicherti R."/>
            <person name="Tsui H.-C.T."/>
            <person name="Winkler M.E."/>
        </authorList>
    </citation>
    <scope>NUCLEOTIDE SEQUENCE</scope>
</reference>
<dbReference type="InterPro" id="IPR018391">
    <property type="entry name" value="PQQ_b-propeller_rpt"/>
</dbReference>
<proteinExistence type="predicted"/>
<organism evidence="2">
    <name type="scientific">marine metagenome</name>
    <dbReference type="NCBI Taxonomy" id="408172"/>
    <lineage>
        <taxon>unclassified sequences</taxon>
        <taxon>metagenomes</taxon>
        <taxon>ecological metagenomes</taxon>
    </lineage>
</organism>
<evidence type="ECO:0000313" key="2">
    <source>
        <dbReference type="EMBL" id="SVC42868.1"/>
    </source>
</evidence>
<dbReference type="SMART" id="SM00564">
    <property type="entry name" value="PQQ"/>
    <property type="match status" value="4"/>
</dbReference>
<dbReference type="Pfam" id="PF13360">
    <property type="entry name" value="PQQ_2"/>
    <property type="match status" value="1"/>
</dbReference>
<dbReference type="Gene3D" id="2.130.10.10">
    <property type="entry name" value="YVTN repeat-like/Quinoprotein amine dehydrogenase"/>
    <property type="match status" value="1"/>
</dbReference>
<feature type="non-terminal residue" evidence="2">
    <location>
        <position position="304"/>
    </location>
</feature>
<dbReference type="InterPro" id="IPR015943">
    <property type="entry name" value="WD40/YVTN_repeat-like_dom_sf"/>
</dbReference>
<sequence>MLAILCPLFAILTATAASADDWPQWRGPQADGVWRETGIVDALPDSGLTARWRMPIASGYNSPTVAGGRVYVMDRLTKPEQTERIHCFDAASGENLWSYAYPCDYRDVGYTAGPRASVVIHDGLAYALGTMGNLHVFDAATGDIVWQRDLNAQYAIRMPIWGIAASPVIYEGLLIVQISGEGACLAAFDHRTGEERWRALDDQASYSTPIIIEQAGRQVLVAWTGDNIVGLEPASGQVHWQYAFPPKQMTISIASPVVAEDRLFVTSFFDGSLMLKLSPDQLSATKIWQRVGASEQKTDGLHST</sequence>
<evidence type="ECO:0000259" key="1">
    <source>
        <dbReference type="Pfam" id="PF13360"/>
    </source>
</evidence>
<dbReference type="AlphaFoldDB" id="A0A382M2L4"/>
<dbReference type="InterPro" id="IPR011047">
    <property type="entry name" value="Quinoprotein_ADH-like_sf"/>
</dbReference>
<dbReference type="PANTHER" id="PTHR34512:SF30">
    <property type="entry name" value="OUTER MEMBRANE PROTEIN ASSEMBLY FACTOR BAMB"/>
    <property type="match status" value="1"/>
</dbReference>
<dbReference type="SUPFAM" id="SSF50998">
    <property type="entry name" value="Quinoprotein alcohol dehydrogenase-like"/>
    <property type="match status" value="1"/>
</dbReference>
<name>A0A382M2L4_9ZZZZ</name>
<dbReference type="PANTHER" id="PTHR34512">
    <property type="entry name" value="CELL SURFACE PROTEIN"/>
    <property type="match status" value="1"/>
</dbReference>
<dbReference type="InterPro" id="IPR002372">
    <property type="entry name" value="PQQ_rpt_dom"/>
</dbReference>